<gene>
    <name evidence="1" type="ORF">PTTG_30448</name>
</gene>
<name>A0A180FZG2_PUCT1</name>
<sequence>MSDQMSDICVRRVRSTTRRIPLFEQNSDTSVQGVLEQRARPLVGLARPRCSRAVWLEQSSDQLVGQPCPSRRRTRLPDQFPLVGLWRSTGQPVGQSCPTSELLGQ</sequence>
<reference evidence="2" key="4">
    <citation type="submission" date="2025-05" db="UniProtKB">
        <authorList>
            <consortium name="EnsemblFungi"/>
        </authorList>
    </citation>
    <scope>IDENTIFICATION</scope>
    <source>
        <strain evidence="2">isolate 1-1 / race 1 (BBBD)</strain>
    </source>
</reference>
<dbReference type="Proteomes" id="UP000005240">
    <property type="component" value="Unassembled WGS sequence"/>
</dbReference>
<reference evidence="1" key="1">
    <citation type="submission" date="2009-11" db="EMBL/GenBank/DDBJ databases">
        <authorList>
            <consortium name="The Broad Institute Genome Sequencing Platform"/>
            <person name="Ward D."/>
            <person name="Feldgarden M."/>
            <person name="Earl A."/>
            <person name="Young S.K."/>
            <person name="Zeng Q."/>
            <person name="Koehrsen M."/>
            <person name="Alvarado L."/>
            <person name="Berlin A."/>
            <person name="Bochicchio J."/>
            <person name="Borenstein D."/>
            <person name="Chapman S.B."/>
            <person name="Chen Z."/>
            <person name="Engels R."/>
            <person name="Freedman E."/>
            <person name="Gellesch M."/>
            <person name="Goldberg J."/>
            <person name="Griggs A."/>
            <person name="Gujja S."/>
            <person name="Heilman E."/>
            <person name="Heiman D."/>
            <person name="Hepburn T."/>
            <person name="Howarth C."/>
            <person name="Jen D."/>
            <person name="Larson L."/>
            <person name="Lewis B."/>
            <person name="Mehta T."/>
            <person name="Park D."/>
            <person name="Pearson M."/>
            <person name="Roberts A."/>
            <person name="Saif S."/>
            <person name="Shea T."/>
            <person name="Shenoy N."/>
            <person name="Sisk P."/>
            <person name="Stolte C."/>
            <person name="Sykes S."/>
            <person name="Thomson T."/>
            <person name="Walk T."/>
            <person name="White J."/>
            <person name="Yandava C."/>
            <person name="Izard J."/>
            <person name="Baranova O.V."/>
            <person name="Blanton J.M."/>
            <person name="Tanner A.C."/>
            <person name="Dewhirst F.E."/>
            <person name="Haas B."/>
            <person name="Nusbaum C."/>
            <person name="Birren B."/>
        </authorList>
    </citation>
    <scope>NUCLEOTIDE SEQUENCE [LARGE SCALE GENOMIC DNA]</scope>
    <source>
        <strain evidence="1">1-1 BBBD Race 1</strain>
    </source>
</reference>
<evidence type="ECO:0000313" key="2">
    <source>
        <dbReference type="EnsemblFungi" id="PTTG_30448-t43_1-p1"/>
    </source>
</evidence>
<dbReference type="AlphaFoldDB" id="A0A180FZG2"/>
<dbReference type="EnsemblFungi" id="PTTG_30448-t43_1">
    <property type="protein sequence ID" value="PTTG_30448-t43_1-p1"/>
    <property type="gene ID" value="PTTG_30448"/>
</dbReference>
<dbReference type="EMBL" id="ADAS02003782">
    <property type="protein sequence ID" value="OAV85539.1"/>
    <property type="molecule type" value="Genomic_DNA"/>
</dbReference>
<protein>
    <submittedName>
        <fullName evidence="1 2">Uncharacterized protein</fullName>
    </submittedName>
</protein>
<evidence type="ECO:0000313" key="1">
    <source>
        <dbReference type="EMBL" id="OAV85539.1"/>
    </source>
</evidence>
<accession>A0A180FZG2</accession>
<feature type="non-terminal residue" evidence="1">
    <location>
        <position position="105"/>
    </location>
</feature>
<reference evidence="2 3" key="3">
    <citation type="journal article" date="2017" name="G3 (Bethesda)">
        <title>Comparative analysis highlights variable genome content of wheat rusts and divergence of the mating loci.</title>
        <authorList>
            <person name="Cuomo C.A."/>
            <person name="Bakkeren G."/>
            <person name="Khalil H.B."/>
            <person name="Panwar V."/>
            <person name="Joly D."/>
            <person name="Linning R."/>
            <person name="Sakthikumar S."/>
            <person name="Song X."/>
            <person name="Adiconis X."/>
            <person name="Fan L."/>
            <person name="Goldberg J.M."/>
            <person name="Levin J.Z."/>
            <person name="Young S."/>
            <person name="Zeng Q."/>
            <person name="Anikster Y."/>
            <person name="Bruce M."/>
            <person name="Wang M."/>
            <person name="Yin C."/>
            <person name="McCallum B."/>
            <person name="Szabo L.J."/>
            <person name="Hulbert S."/>
            <person name="Chen X."/>
            <person name="Fellers J.P."/>
        </authorList>
    </citation>
    <scope>NUCLEOTIDE SEQUENCE</scope>
    <source>
        <strain evidence="2">isolate 1-1 / race 1 (BBBD)</strain>
        <strain evidence="3">Isolate 1-1 / race 1 (BBBD)</strain>
    </source>
</reference>
<organism evidence="1">
    <name type="scientific">Puccinia triticina (isolate 1-1 / race 1 (BBBD))</name>
    <name type="common">Brown leaf rust fungus</name>
    <dbReference type="NCBI Taxonomy" id="630390"/>
    <lineage>
        <taxon>Eukaryota</taxon>
        <taxon>Fungi</taxon>
        <taxon>Dikarya</taxon>
        <taxon>Basidiomycota</taxon>
        <taxon>Pucciniomycotina</taxon>
        <taxon>Pucciniomycetes</taxon>
        <taxon>Pucciniales</taxon>
        <taxon>Pucciniaceae</taxon>
        <taxon>Puccinia</taxon>
    </lineage>
</organism>
<keyword evidence="3" id="KW-1185">Reference proteome</keyword>
<dbReference type="VEuPathDB" id="FungiDB:PTTG_30448"/>
<evidence type="ECO:0000313" key="3">
    <source>
        <dbReference type="Proteomes" id="UP000005240"/>
    </source>
</evidence>
<reference evidence="1" key="2">
    <citation type="submission" date="2016-05" db="EMBL/GenBank/DDBJ databases">
        <title>Comparative analysis highlights variable genome content of wheat rusts and divergence of the mating loci.</title>
        <authorList>
            <person name="Cuomo C.A."/>
            <person name="Bakkeren G."/>
            <person name="Szabo L."/>
            <person name="Khalil H."/>
            <person name="Joly D."/>
            <person name="Goldberg J."/>
            <person name="Young S."/>
            <person name="Zeng Q."/>
            <person name="Fellers J."/>
        </authorList>
    </citation>
    <scope>NUCLEOTIDE SEQUENCE [LARGE SCALE GENOMIC DNA]</scope>
    <source>
        <strain evidence="1">1-1 BBBD Race 1</strain>
    </source>
</reference>
<proteinExistence type="predicted"/>